<accession>A0A9P4M2E1</accession>
<dbReference type="AlphaFoldDB" id="A0A9P4M2E1"/>
<dbReference type="OrthoDB" id="3939681at2759"/>
<evidence type="ECO:0000313" key="2">
    <source>
        <dbReference type="Proteomes" id="UP000799772"/>
    </source>
</evidence>
<proteinExistence type="predicted"/>
<dbReference type="Proteomes" id="UP000799772">
    <property type="component" value="Unassembled WGS sequence"/>
</dbReference>
<organism evidence="1 2">
    <name type="scientific">Rhizodiscina lignyota</name>
    <dbReference type="NCBI Taxonomy" id="1504668"/>
    <lineage>
        <taxon>Eukaryota</taxon>
        <taxon>Fungi</taxon>
        <taxon>Dikarya</taxon>
        <taxon>Ascomycota</taxon>
        <taxon>Pezizomycotina</taxon>
        <taxon>Dothideomycetes</taxon>
        <taxon>Pleosporomycetidae</taxon>
        <taxon>Aulographales</taxon>
        <taxon>Rhizodiscinaceae</taxon>
        <taxon>Rhizodiscina</taxon>
    </lineage>
</organism>
<reference evidence="1" key="1">
    <citation type="journal article" date="2020" name="Stud. Mycol.">
        <title>101 Dothideomycetes genomes: a test case for predicting lifestyles and emergence of pathogens.</title>
        <authorList>
            <person name="Haridas S."/>
            <person name="Albert R."/>
            <person name="Binder M."/>
            <person name="Bloem J."/>
            <person name="Labutti K."/>
            <person name="Salamov A."/>
            <person name="Andreopoulos B."/>
            <person name="Baker S."/>
            <person name="Barry K."/>
            <person name="Bills G."/>
            <person name="Bluhm B."/>
            <person name="Cannon C."/>
            <person name="Castanera R."/>
            <person name="Culley D."/>
            <person name="Daum C."/>
            <person name="Ezra D."/>
            <person name="Gonzalez J."/>
            <person name="Henrissat B."/>
            <person name="Kuo A."/>
            <person name="Liang C."/>
            <person name="Lipzen A."/>
            <person name="Lutzoni F."/>
            <person name="Magnuson J."/>
            <person name="Mondo S."/>
            <person name="Nolan M."/>
            <person name="Ohm R."/>
            <person name="Pangilinan J."/>
            <person name="Park H.-J."/>
            <person name="Ramirez L."/>
            <person name="Alfaro M."/>
            <person name="Sun H."/>
            <person name="Tritt A."/>
            <person name="Yoshinaga Y."/>
            <person name="Zwiers L.-H."/>
            <person name="Turgeon B."/>
            <person name="Goodwin S."/>
            <person name="Spatafora J."/>
            <person name="Crous P."/>
            <person name="Grigoriev I."/>
        </authorList>
    </citation>
    <scope>NUCLEOTIDE SEQUENCE</scope>
    <source>
        <strain evidence="1">CBS 133067</strain>
    </source>
</reference>
<dbReference type="EMBL" id="ML978134">
    <property type="protein sequence ID" value="KAF2094435.1"/>
    <property type="molecule type" value="Genomic_DNA"/>
</dbReference>
<gene>
    <name evidence="1" type="ORF">NA57DRAFT_80244</name>
</gene>
<comment type="caution">
    <text evidence="1">The sequence shown here is derived from an EMBL/GenBank/DDBJ whole genome shotgun (WGS) entry which is preliminary data.</text>
</comment>
<evidence type="ECO:0000313" key="1">
    <source>
        <dbReference type="EMBL" id="KAF2094435.1"/>
    </source>
</evidence>
<keyword evidence="2" id="KW-1185">Reference proteome</keyword>
<name>A0A9P4M2E1_9PEZI</name>
<sequence length="161" mass="18256">MSRGTIPQDARHIPWERARSWNRSLNGTRPSNKAKLISNKPFILRRLSELPELRLNDSRHPHVYQLLLFLPQGKSTVKEYVNAINPDNLTCLWDPQGTWNEAYGDSKATTKRRFRLETMLGTDGKYHVRVLGGEGIPEFTIPGAGPPDSKTVISQLRADLP</sequence>
<protein>
    <submittedName>
        <fullName evidence="1">Uncharacterized protein</fullName>
    </submittedName>
</protein>